<dbReference type="Proteomes" id="UP000023435">
    <property type="component" value="Unassembled WGS sequence"/>
</dbReference>
<name>A0A125TZW1_9GAMM</name>
<keyword evidence="4" id="KW-1185">Reference proteome</keyword>
<gene>
    <name evidence="3" type="ORF">AZ78_5328</name>
</gene>
<dbReference type="GO" id="GO:0004316">
    <property type="term" value="F:3-oxoacyl-[acyl-carrier-protein] reductase (NADPH) activity"/>
    <property type="evidence" value="ECO:0007669"/>
    <property type="project" value="UniProtKB-EC"/>
</dbReference>
<reference evidence="3 4" key="1">
    <citation type="journal article" date="2014" name="Genome Announc.">
        <title>Draft Genome Sequence of Lysobacter capsici AZ78, a Bacterium Antagonistic to Plant-Pathogenic Oomycetes.</title>
        <authorList>
            <person name="Puopolo G."/>
            <person name="Sonego P."/>
            <person name="Engelen K."/>
            <person name="Pertot I."/>
        </authorList>
    </citation>
    <scope>NUCLEOTIDE SEQUENCE [LARGE SCALE GENOMIC DNA]</scope>
    <source>
        <strain evidence="3 4">AZ78</strain>
    </source>
</reference>
<dbReference type="InterPro" id="IPR002347">
    <property type="entry name" value="SDR_fam"/>
</dbReference>
<dbReference type="PANTHER" id="PTHR24321">
    <property type="entry name" value="DEHYDROGENASES, SHORT CHAIN"/>
    <property type="match status" value="1"/>
</dbReference>
<sequence length="260" mass="27500">MTASRKRYENKIVLVTGGATGIGKITSAAFAREGASVVFTDLSAEHGPAFEAQLREQGWQARFVQSDVTDPAQSEGLIADIAQRHGRLDVAVNNAGGILAPDELGTGVHDTLEEGWNKNIALNLSGVFLGMKYQIRQMLKQGGGAIVNTGSIAGLIVDVDFTSLSYSTAKAGMIHMSKWAAVMYAKNHIRVNVVAPAAVATEATKAFLSDEMKSFLAGQSPMQRMSEPEEIANATLWLCSDEAYGVTGVTLPVDGGIAAK</sequence>
<dbReference type="RefSeq" id="WP_036111982.1">
    <property type="nucleotide sequence ID" value="NZ_JAJA02000003.1"/>
</dbReference>
<dbReference type="PRINTS" id="PR00081">
    <property type="entry name" value="GDHRDH"/>
</dbReference>
<comment type="caution">
    <text evidence="3">The sequence shown here is derived from an EMBL/GenBank/DDBJ whole genome shotgun (WGS) entry which is preliminary data.</text>
</comment>
<dbReference type="EC" id="1.1.1.100" evidence="3"/>
<evidence type="ECO:0000256" key="1">
    <source>
        <dbReference type="ARBA" id="ARBA00006484"/>
    </source>
</evidence>
<proteinExistence type="inferred from homology"/>
<evidence type="ECO:0000313" key="3">
    <source>
        <dbReference type="EMBL" id="KWS02195.1"/>
    </source>
</evidence>
<organism evidence="3 4">
    <name type="scientific">Lysobacter capsici AZ78</name>
    <dbReference type="NCBI Taxonomy" id="1444315"/>
    <lineage>
        <taxon>Bacteria</taxon>
        <taxon>Pseudomonadati</taxon>
        <taxon>Pseudomonadota</taxon>
        <taxon>Gammaproteobacteria</taxon>
        <taxon>Lysobacterales</taxon>
        <taxon>Lysobacteraceae</taxon>
        <taxon>Lysobacter</taxon>
    </lineage>
</organism>
<protein>
    <submittedName>
        <fullName evidence="3">3-oxoacyl-[acyl-carrier protein] reductase</fullName>
        <ecNumber evidence="3">1.1.1.100</ecNumber>
    </submittedName>
</protein>
<comment type="similarity">
    <text evidence="1">Belongs to the short-chain dehydrogenases/reductases (SDR) family.</text>
</comment>
<dbReference type="PROSITE" id="PS00061">
    <property type="entry name" value="ADH_SHORT"/>
    <property type="match status" value="1"/>
</dbReference>
<dbReference type="PANTHER" id="PTHR24321:SF8">
    <property type="entry name" value="ESTRADIOL 17-BETA-DEHYDROGENASE 8-RELATED"/>
    <property type="match status" value="1"/>
</dbReference>
<evidence type="ECO:0000313" key="4">
    <source>
        <dbReference type="Proteomes" id="UP000023435"/>
    </source>
</evidence>
<dbReference type="AlphaFoldDB" id="A0A125TZW1"/>
<dbReference type="EMBL" id="JAJA02000003">
    <property type="protein sequence ID" value="KWS02195.1"/>
    <property type="molecule type" value="Genomic_DNA"/>
</dbReference>
<dbReference type="FunFam" id="3.40.50.720:FF:000084">
    <property type="entry name" value="Short-chain dehydrogenase reductase"/>
    <property type="match status" value="1"/>
</dbReference>
<keyword evidence="2 3" id="KW-0560">Oxidoreductase</keyword>
<dbReference type="CDD" id="cd05233">
    <property type="entry name" value="SDR_c"/>
    <property type="match status" value="1"/>
</dbReference>
<dbReference type="PRINTS" id="PR00080">
    <property type="entry name" value="SDRFAMILY"/>
</dbReference>
<evidence type="ECO:0000256" key="2">
    <source>
        <dbReference type="ARBA" id="ARBA00023002"/>
    </source>
</evidence>
<dbReference type="InterPro" id="IPR020904">
    <property type="entry name" value="Sc_DH/Rdtase_CS"/>
</dbReference>
<dbReference type="InterPro" id="IPR036291">
    <property type="entry name" value="NAD(P)-bd_dom_sf"/>
</dbReference>
<accession>A0A125TZW1</accession>
<dbReference type="Pfam" id="PF13561">
    <property type="entry name" value="adh_short_C2"/>
    <property type="match status" value="1"/>
</dbReference>
<dbReference type="SUPFAM" id="SSF51735">
    <property type="entry name" value="NAD(P)-binding Rossmann-fold domains"/>
    <property type="match status" value="1"/>
</dbReference>
<dbReference type="OrthoDB" id="9787298at2"/>
<dbReference type="Gene3D" id="3.40.50.720">
    <property type="entry name" value="NAD(P)-binding Rossmann-like Domain"/>
    <property type="match status" value="1"/>
</dbReference>